<reference evidence="2 3" key="1">
    <citation type="submission" date="2023-08" db="EMBL/GenBank/DDBJ databases">
        <title>Pleionea litopenaei sp. nov., isolated from stomach of juvenile Litopenaeus vannamei.</title>
        <authorList>
            <person name="Rho A.M."/>
            <person name="Hwang C.Y."/>
        </authorList>
    </citation>
    <scope>NUCLEOTIDE SEQUENCE [LARGE SCALE GENOMIC DNA]</scope>
    <source>
        <strain evidence="2 3">HL-JVS1</strain>
    </source>
</reference>
<name>A0AA51RRZ9_9GAMM</name>
<dbReference type="AlphaFoldDB" id="A0AA51RRZ9"/>
<evidence type="ECO:0000313" key="3">
    <source>
        <dbReference type="Proteomes" id="UP001239782"/>
    </source>
</evidence>
<dbReference type="InterPro" id="IPR013740">
    <property type="entry name" value="Redoxin"/>
</dbReference>
<dbReference type="PROSITE" id="PS51352">
    <property type="entry name" value="THIOREDOXIN_2"/>
    <property type="match status" value="1"/>
</dbReference>
<dbReference type="InterPro" id="IPR036249">
    <property type="entry name" value="Thioredoxin-like_sf"/>
</dbReference>
<dbReference type="CDD" id="cd02966">
    <property type="entry name" value="TlpA_like_family"/>
    <property type="match status" value="1"/>
</dbReference>
<dbReference type="RefSeq" id="WP_309201574.1">
    <property type="nucleotide sequence ID" value="NZ_CP133548.1"/>
</dbReference>
<sequence>MSPLASRLGDGKVILKSLLTVFLLTSSWVSVRADAVSDLKQRIQDAHGKVIYVDFWASWCKPCRHSFPWMNDMKRKYESHGLSIITVNLDKERHLAEGFLKENPAEFDIIYDENGDTARQFKLKGMPMSFVIDRSGKPVSSHVGFNEEKQKEYENELRKLLQAGMENQTLKKEATNEQ</sequence>
<dbReference type="KEGG" id="plei:Q9312_14500"/>
<organism evidence="2 3">
    <name type="scientific">Pleionea litopenaei</name>
    <dbReference type="NCBI Taxonomy" id="3070815"/>
    <lineage>
        <taxon>Bacteria</taxon>
        <taxon>Pseudomonadati</taxon>
        <taxon>Pseudomonadota</taxon>
        <taxon>Gammaproteobacteria</taxon>
        <taxon>Oceanospirillales</taxon>
        <taxon>Pleioneaceae</taxon>
        <taxon>Pleionea</taxon>
    </lineage>
</organism>
<dbReference type="Proteomes" id="UP001239782">
    <property type="component" value="Chromosome"/>
</dbReference>
<dbReference type="InterPro" id="IPR013766">
    <property type="entry name" value="Thioredoxin_domain"/>
</dbReference>
<evidence type="ECO:0000313" key="2">
    <source>
        <dbReference type="EMBL" id="WMS86429.1"/>
    </source>
</evidence>
<proteinExistence type="predicted"/>
<accession>A0AA51RRZ9</accession>
<dbReference type="Gene3D" id="3.40.30.10">
    <property type="entry name" value="Glutaredoxin"/>
    <property type="match status" value="1"/>
</dbReference>
<feature type="domain" description="Thioredoxin" evidence="1">
    <location>
        <begin position="1"/>
        <end position="166"/>
    </location>
</feature>
<protein>
    <submittedName>
        <fullName evidence="2">TlpA disulfide reductase family protein</fullName>
    </submittedName>
</protein>
<dbReference type="SUPFAM" id="SSF52833">
    <property type="entry name" value="Thioredoxin-like"/>
    <property type="match status" value="1"/>
</dbReference>
<dbReference type="GO" id="GO:0016491">
    <property type="term" value="F:oxidoreductase activity"/>
    <property type="evidence" value="ECO:0007669"/>
    <property type="project" value="InterPro"/>
</dbReference>
<dbReference type="PANTHER" id="PTHR42852">
    <property type="entry name" value="THIOL:DISULFIDE INTERCHANGE PROTEIN DSBE"/>
    <property type="match status" value="1"/>
</dbReference>
<dbReference type="PANTHER" id="PTHR42852:SF18">
    <property type="entry name" value="CHROMOSOME UNDETERMINED SCAFFOLD_47, WHOLE GENOME SHOTGUN SEQUENCE"/>
    <property type="match status" value="1"/>
</dbReference>
<dbReference type="EMBL" id="CP133548">
    <property type="protein sequence ID" value="WMS86429.1"/>
    <property type="molecule type" value="Genomic_DNA"/>
</dbReference>
<dbReference type="Pfam" id="PF08534">
    <property type="entry name" value="Redoxin"/>
    <property type="match status" value="1"/>
</dbReference>
<evidence type="ECO:0000259" key="1">
    <source>
        <dbReference type="PROSITE" id="PS51352"/>
    </source>
</evidence>
<dbReference type="InterPro" id="IPR050553">
    <property type="entry name" value="Thioredoxin_ResA/DsbE_sf"/>
</dbReference>
<gene>
    <name evidence="2" type="ORF">Q9312_14500</name>
</gene>
<keyword evidence="3" id="KW-1185">Reference proteome</keyword>